<name>A0A3R9RQB7_9CREN</name>
<reference evidence="2 3" key="1">
    <citation type="submission" date="2018-10" db="EMBL/GenBank/DDBJ databases">
        <title>Co-occurring genomic capacity for anaerobic methane metabolism and dissimilatory sulfite reduction discovered in the Korarchaeota.</title>
        <authorList>
            <person name="Mckay L.J."/>
            <person name="Dlakic M."/>
            <person name="Fields M.W."/>
            <person name="Delmont T.O."/>
            <person name="Eren A.M."/>
            <person name="Jay Z.J."/>
            <person name="Klingelsmith K.B."/>
            <person name="Rusch D.B."/>
            <person name="Inskeep W.P."/>
        </authorList>
    </citation>
    <scope>NUCLEOTIDE SEQUENCE [LARGE SCALE GENOMIC DNA]</scope>
    <source>
        <strain evidence="2 3">MDKW</strain>
    </source>
</reference>
<dbReference type="Proteomes" id="UP000277582">
    <property type="component" value="Unassembled WGS sequence"/>
</dbReference>
<gene>
    <name evidence="2" type="ORF">D6D85_05030</name>
</gene>
<evidence type="ECO:0000313" key="3">
    <source>
        <dbReference type="Proteomes" id="UP000277582"/>
    </source>
</evidence>
<evidence type="ECO:0000256" key="1">
    <source>
        <dbReference type="SAM" id="MobiDB-lite"/>
    </source>
</evidence>
<accession>A0A3R9RQB7</accession>
<feature type="region of interest" description="Disordered" evidence="1">
    <location>
        <begin position="1"/>
        <end position="21"/>
    </location>
</feature>
<dbReference type="EMBL" id="RCOS01000064">
    <property type="protein sequence ID" value="RSN75996.1"/>
    <property type="molecule type" value="Genomic_DNA"/>
</dbReference>
<comment type="caution">
    <text evidence="2">The sequence shown here is derived from an EMBL/GenBank/DDBJ whole genome shotgun (WGS) entry which is preliminary data.</text>
</comment>
<sequence length="65" mass="7492">MKKEAVRGGIKSFNSEQKEERSWRRNNSLQIEYYTEDGMDKGKLSNPVHPALRSIAIYSFTSKLA</sequence>
<organism evidence="2 3">
    <name type="scientific">Candidatus Methanodesulfokora washburnensis</name>
    <dbReference type="NCBI Taxonomy" id="2478471"/>
    <lineage>
        <taxon>Archaea</taxon>
        <taxon>Thermoproteota</taxon>
        <taxon>Candidatus Korarchaeia</taxon>
        <taxon>Candidatus Korarchaeia incertae sedis</taxon>
        <taxon>Candidatus Methanodesulfokora</taxon>
    </lineage>
</organism>
<evidence type="ECO:0000313" key="2">
    <source>
        <dbReference type="EMBL" id="RSN75996.1"/>
    </source>
</evidence>
<keyword evidence="3" id="KW-1185">Reference proteome</keyword>
<dbReference type="AlphaFoldDB" id="A0A3R9RQB7"/>
<protein>
    <submittedName>
        <fullName evidence="2">Uncharacterized protein</fullName>
    </submittedName>
</protein>
<proteinExistence type="predicted"/>